<keyword evidence="2" id="KW-1185">Reference proteome</keyword>
<gene>
    <name evidence="1" type="ORF">KUF71_000868</name>
</gene>
<evidence type="ECO:0000313" key="2">
    <source>
        <dbReference type="Proteomes" id="UP001219518"/>
    </source>
</evidence>
<reference evidence="1" key="1">
    <citation type="submission" date="2021-07" db="EMBL/GenBank/DDBJ databases">
        <authorList>
            <person name="Catto M.A."/>
            <person name="Jacobson A."/>
            <person name="Kennedy G."/>
            <person name="Labadie P."/>
            <person name="Hunt B.G."/>
            <person name="Srinivasan R."/>
        </authorList>
    </citation>
    <scope>NUCLEOTIDE SEQUENCE</scope>
    <source>
        <strain evidence="1">PL_HMW_Pooled</strain>
        <tissue evidence="1">Head</tissue>
    </source>
</reference>
<protein>
    <submittedName>
        <fullName evidence="1">Cytochrome P450 71B19</fullName>
    </submittedName>
</protein>
<sequence length="124" mass="14200">MSGLKPSFEKCDRALSIQESQMQMEERSGLEGPLIRTLADCQYGDCRFECFEVIGSSVKIVLLVFETANSTAECCADAVQTVFDVHKIIGMRRLSEAFTFFGFTWYVNKNEHRRRNTLFCLYTS</sequence>
<dbReference type="EMBL" id="JAHWGI010000935">
    <property type="protein sequence ID" value="KAK3918296.1"/>
    <property type="molecule type" value="Genomic_DNA"/>
</dbReference>
<comment type="caution">
    <text evidence="1">The sequence shown here is derived from an EMBL/GenBank/DDBJ whole genome shotgun (WGS) entry which is preliminary data.</text>
</comment>
<dbReference type="AlphaFoldDB" id="A0AAE1HBI7"/>
<reference evidence="1" key="2">
    <citation type="journal article" date="2023" name="BMC Genomics">
        <title>Pest status, molecular evolution, and epigenetic factors derived from the genome assembly of Frankliniella fusca, a thysanopteran phytovirus vector.</title>
        <authorList>
            <person name="Catto M.A."/>
            <person name="Labadie P.E."/>
            <person name="Jacobson A.L."/>
            <person name="Kennedy G.G."/>
            <person name="Srinivasan R."/>
            <person name="Hunt B.G."/>
        </authorList>
    </citation>
    <scope>NUCLEOTIDE SEQUENCE</scope>
    <source>
        <strain evidence="1">PL_HMW_Pooled</strain>
    </source>
</reference>
<accession>A0AAE1HBI7</accession>
<evidence type="ECO:0000313" key="1">
    <source>
        <dbReference type="EMBL" id="KAK3918296.1"/>
    </source>
</evidence>
<organism evidence="1 2">
    <name type="scientific">Frankliniella fusca</name>
    <dbReference type="NCBI Taxonomy" id="407009"/>
    <lineage>
        <taxon>Eukaryota</taxon>
        <taxon>Metazoa</taxon>
        <taxon>Ecdysozoa</taxon>
        <taxon>Arthropoda</taxon>
        <taxon>Hexapoda</taxon>
        <taxon>Insecta</taxon>
        <taxon>Pterygota</taxon>
        <taxon>Neoptera</taxon>
        <taxon>Paraneoptera</taxon>
        <taxon>Thysanoptera</taxon>
        <taxon>Terebrantia</taxon>
        <taxon>Thripoidea</taxon>
        <taxon>Thripidae</taxon>
        <taxon>Frankliniella</taxon>
    </lineage>
</organism>
<dbReference type="Proteomes" id="UP001219518">
    <property type="component" value="Unassembled WGS sequence"/>
</dbReference>
<proteinExistence type="predicted"/>
<name>A0AAE1HBI7_9NEOP</name>